<gene>
    <name evidence="1" type="ORF">SAMN05444370_12334</name>
</gene>
<dbReference type="Proteomes" id="UP000198703">
    <property type="component" value="Unassembled WGS sequence"/>
</dbReference>
<accession>A0A1H4FJF5</accession>
<sequence>MMLDTDLMDVLGPVRDVHVAAILESMASELSAGADVDAEPVDRDGDGRIRRRAPLSLPSRCDLRVSRDGRMMTLRALSSRWLCFEPIALPLSERAAARVAPFRWGAATVEARHALAKPDWTPVRLWYLEWFQARFGEESPDLLGVVHALEGPETAPDGWRFTVDLGSASVAGFVAMLHAFGSTGCSDIRVGEAAIAL</sequence>
<keyword evidence="2" id="KW-1185">Reference proteome</keyword>
<dbReference type="OrthoDB" id="7864421at2"/>
<evidence type="ECO:0000313" key="2">
    <source>
        <dbReference type="Proteomes" id="UP000198703"/>
    </source>
</evidence>
<name>A0A1H4FJF5_9RHOB</name>
<organism evidence="1 2">
    <name type="scientific">Rubrimonas cliftonensis</name>
    <dbReference type="NCBI Taxonomy" id="89524"/>
    <lineage>
        <taxon>Bacteria</taxon>
        <taxon>Pseudomonadati</taxon>
        <taxon>Pseudomonadota</taxon>
        <taxon>Alphaproteobacteria</taxon>
        <taxon>Rhodobacterales</taxon>
        <taxon>Paracoccaceae</taxon>
        <taxon>Rubrimonas</taxon>
    </lineage>
</organism>
<reference evidence="1 2" key="1">
    <citation type="submission" date="2016-10" db="EMBL/GenBank/DDBJ databases">
        <authorList>
            <person name="de Groot N.N."/>
        </authorList>
    </citation>
    <scope>NUCLEOTIDE SEQUENCE [LARGE SCALE GENOMIC DNA]</scope>
    <source>
        <strain evidence="1 2">DSM 15345</strain>
    </source>
</reference>
<dbReference type="RefSeq" id="WP_093256042.1">
    <property type="nucleotide sequence ID" value="NZ_FNQM01000023.1"/>
</dbReference>
<evidence type="ECO:0000313" key="1">
    <source>
        <dbReference type="EMBL" id="SEA97489.1"/>
    </source>
</evidence>
<dbReference type="STRING" id="89524.SAMN05444370_12334"/>
<dbReference type="EMBL" id="FNQM01000023">
    <property type="protein sequence ID" value="SEA97489.1"/>
    <property type="molecule type" value="Genomic_DNA"/>
</dbReference>
<protein>
    <submittedName>
        <fullName evidence="1">Uncharacterized protein</fullName>
    </submittedName>
</protein>
<proteinExistence type="predicted"/>
<dbReference type="AlphaFoldDB" id="A0A1H4FJF5"/>